<dbReference type="HOGENOM" id="CLU_3310610_0_0_6"/>
<evidence type="ECO:0000313" key="2">
    <source>
        <dbReference type="Proteomes" id="UP000005959"/>
    </source>
</evidence>
<dbReference type="EMBL" id="AGCI01000059">
    <property type="protein sequence ID" value="EHM42070.1"/>
    <property type="molecule type" value="Genomic_DNA"/>
</dbReference>
<dbReference type="AlphaFoldDB" id="G9Y761"/>
<gene>
    <name evidence="1" type="ORF">HMPREF0454_02434</name>
</gene>
<organism evidence="1 2">
    <name type="scientific">Hafnia alvei ATCC 51873</name>
    <dbReference type="NCBI Taxonomy" id="1002364"/>
    <lineage>
        <taxon>Bacteria</taxon>
        <taxon>Pseudomonadati</taxon>
        <taxon>Pseudomonadota</taxon>
        <taxon>Gammaproteobacteria</taxon>
        <taxon>Enterobacterales</taxon>
        <taxon>Hafniaceae</taxon>
        <taxon>Hafnia</taxon>
    </lineage>
</organism>
<evidence type="ECO:0000313" key="1">
    <source>
        <dbReference type="EMBL" id="EHM42070.1"/>
    </source>
</evidence>
<proteinExistence type="predicted"/>
<name>G9Y761_HAFAL</name>
<dbReference type="Proteomes" id="UP000005959">
    <property type="component" value="Unassembled WGS sequence"/>
</dbReference>
<comment type="caution">
    <text evidence="1">The sequence shown here is derived from an EMBL/GenBank/DDBJ whole genome shotgun (WGS) entry which is preliminary data.</text>
</comment>
<sequence>MTTPVILFGVFNFIKNKPKIYTLINDYVLRVIGYRRRIS</sequence>
<reference evidence="1 2" key="1">
    <citation type="submission" date="2011-08" db="EMBL/GenBank/DDBJ databases">
        <authorList>
            <person name="Weinstock G."/>
            <person name="Sodergren E."/>
            <person name="Clifton S."/>
            <person name="Fulton L."/>
            <person name="Fulton B."/>
            <person name="Courtney L."/>
            <person name="Fronick C."/>
            <person name="Harrison M."/>
            <person name="Strong C."/>
            <person name="Farmer C."/>
            <person name="Delahaunty K."/>
            <person name="Markovic C."/>
            <person name="Hall O."/>
            <person name="Minx P."/>
            <person name="Tomlinson C."/>
            <person name="Mitreva M."/>
            <person name="Hou S."/>
            <person name="Chen J."/>
            <person name="Wollam A."/>
            <person name="Pepin K.H."/>
            <person name="Johnson M."/>
            <person name="Bhonagiri V."/>
            <person name="Zhang X."/>
            <person name="Suruliraj S."/>
            <person name="Warren W."/>
            <person name="Chinwalla A."/>
            <person name="Mardis E.R."/>
            <person name="Wilson R.K."/>
        </authorList>
    </citation>
    <scope>NUCLEOTIDE SEQUENCE [LARGE SCALE GENOMIC DNA]</scope>
    <source>
        <strain evidence="1 2">ATCC 51873</strain>
    </source>
</reference>
<accession>G9Y761</accession>
<protein>
    <submittedName>
        <fullName evidence="1">Uncharacterized protein</fullName>
    </submittedName>
</protein>